<keyword evidence="3" id="KW-1185">Reference proteome</keyword>
<accession>A0ABT8G1V8</accession>
<dbReference type="RefSeq" id="WP_301127958.1">
    <property type="nucleotide sequence ID" value="NZ_JAUHPV010000004.1"/>
</dbReference>
<sequence length="255" mass="26808">MRLTIVGCSGSGPGPASPASCYLVEADDAAGRTWRVVLDLGSGSVGALQRYVDPVDVDAVLISHGHPDHCADLAPLDVYLRYSPRGPVEMPVHGPFGLATRIAQFRGEDEHSSVLPVTPWQPGAEVAIGPMRIACAAVEHPVPAYAMRIEGPSERGGSTTLTYSGDSDMCTGLDEVARGADAFLCEASFLEKDENPPGMHLTGMRAGQVAQDAGVGRLLLTHVPPWIDPYETVAEAALEYSGPLDAVHAGMRVAL</sequence>
<dbReference type="Gene3D" id="3.60.15.10">
    <property type="entry name" value="Ribonuclease Z/Hydroxyacylglutathione hydrolase-like"/>
    <property type="match status" value="1"/>
</dbReference>
<dbReference type="Proteomes" id="UP001172738">
    <property type="component" value="Unassembled WGS sequence"/>
</dbReference>
<dbReference type="PANTHER" id="PTHR46018:SF4">
    <property type="entry name" value="METALLO-HYDROLASE YHFI-RELATED"/>
    <property type="match status" value="1"/>
</dbReference>
<dbReference type="PANTHER" id="PTHR46018">
    <property type="entry name" value="ZINC PHOSPHODIESTERASE ELAC PROTEIN 1"/>
    <property type="match status" value="1"/>
</dbReference>
<protein>
    <submittedName>
        <fullName evidence="2">MBL fold metallo-hydrolase</fullName>
    </submittedName>
</protein>
<evidence type="ECO:0000313" key="2">
    <source>
        <dbReference type="EMBL" id="MDN4472929.1"/>
    </source>
</evidence>
<name>A0ABT8G1V8_9MICO</name>
<evidence type="ECO:0000259" key="1">
    <source>
        <dbReference type="Pfam" id="PF12706"/>
    </source>
</evidence>
<gene>
    <name evidence="2" type="ORF">QQX04_07975</name>
</gene>
<dbReference type="EMBL" id="JAUHPV010000004">
    <property type="protein sequence ID" value="MDN4472929.1"/>
    <property type="molecule type" value="Genomic_DNA"/>
</dbReference>
<proteinExistence type="predicted"/>
<dbReference type="InterPro" id="IPR036866">
    <property type="entry name" value="RibonucZ/Hydroxyglut_hydro"/>
</dbReference>
<comment type="caution">
    <text evidence="2">The sequence shown here is derived from an EMBL/GenBank/DDBJ whole genome shotgun (WGS) entry which is preliminary data.</text>
</comment>
<feature type="domain" description="Metallo-beta-lactamase" evidence="1">
    <location>
        <begin position="53"/>
        <end position="222"/>
    </location>
</feature>
<reference evidence="2" key="1">
    <citation type="submission" date="2023-06" db="EMBL/GenBank/DDBJ databases">
        <title>SYSU T00b26.</title>
        <authorList>
            <person name="Gao L."/>
            <person name="Fang B.-Z."/>
            <person name="Li W.-J."/>
        </authorList>
    </citation>
    <scope>NUCLEOTIDE SEQUENCE</scope>
    <source>
        <strain evidence="2">SYSU T00b26</strain>
    </source>
</reference>
<dbReference type="Pfam" id="PF12706">
    <property type="entry name" value="Lactamase_B_2"/>
    <property type="match status" value="1"/>
</dbReference>
<dbReference type="SUPFAM" id="SSF56281">
    <property type="entry name" value="Metallo-hydrolase/oxidoreductase"/>
    <property type="match status" value="1"/>
</dbReference>
<dbReference type="InterPro" id="IPR001279">
    <property type="entry name" value="Metallo-B-lactamas"/>
</dbReference>
<organism evidence="2 3">
    <name type="scientific">Demequina zhanjiangensis</name>
    <dbReference type="NCBI Taxonomy" id="3051659"/>
    <lineage>
        <taxon>Bacteria</taxon>
        <taxon>Bacillati</taxon>
        <taxon>Actinomycetota</taxon>
        <taxon>Actinomycetes</taxon>
        <taxon>Micrococcales</taxon>
        <taxon>Demequinaceae</taxon>
        <taxon>Demequina</taxon>
    </lineage>
</organism>
<dbReference type="CDD" id="cd07716">
    <property type="entry name" value="RNaseZ_short-form-like_MBL-fold"/>
    <property type="match status" value="1"/>
</dbReference>
<evidence type="ECO:0000313" key="3">
    <source>
        <dbReference type="Proteomes" id="UP001172738"/>
    </source>
</evidence>